<organism evidence="4 5">
    <name type="scientific">Myxacorys almedinensis A</name>
    <dbReference type="NCBI Taxonomy" id="2690445"/>
    <lineage>
        <taxon>Bacteria</taxon>
        <taxon>Bacillati</taxon>
        <taxon>Cyanobacteriota</taxon>
        <taxon>Cyanophyceae</taxon>
        <taxon>Leptolyngbyales</taxon>
        <taxon>Leptolyngbyaceae</taxon>
        <taxon>Myxacorys</taxon>
        <taxon>Myxacorys almedinensis</taxon>
    </lineage>
</organism>
<feature type="transmembrane region" description="Helical" evidence="2">
    <location>
        <begin position="36"/>
        <end position="55"/>
    </location>
</feature>
<keyword evidence="2" id="KW-1133">Transmembrane helix</keyword>
<dbReference type="GO" id="GO:0000270">
    <property type="term" value="P:peptidoglycan metabolic process"/>
    <property type="evidence" value="ECO:0007669"/>
    <property type="project" value="TreeGrafter"/>
</dbReference>
<evidence type="ECO:0000256" key="1">
    <source>
        <dbReference type="SAM" id="MobiDB-lite"/>
    </source>
</evidence>
<dbReference type="InterPro" id="IPR014729">
    <property type="entry name" value="Rossmann-like_a/b/a_fold"/>
</dbReference>
<dbReference type="AlphaFoldDB" id="A0A8J7Z1V7"/>
<reference evidence="4" key="1">
    <citation type="submission" date="2019-12" db="EMBL/GenBank/DDBJ databases">
        <title>High-Quality draft genome sequences of three cyanobacteria isolated from the limestone walls of the Old Cathedral of Coimbra.</title>
        <authorList>
            <person name="Tiago I."/>
            <person name="Soares F."/>
            <person name="Portugal A."/>
        </authorList>
    </citation>
    <scope>NUCLEOTIDE SEQUENCE</scope>
    <source>
        <strain evidence="4">A</strain>
    </source>
</reference>
<dbReference type="Proteomes" id="UP000646053">
    <property type="component" value="Unassembled WGS sequence"/>
</dbReference>
<dbReference type="GO" id="GO:0005886">
    <property type="term" value="C:plasma membrane"/>
    <property type="evidence" value="ECO:0007669"/>
    <property type="project" value="TreeGrafter"/>
</dbReference>
<sequence length="397" mass="43853">MVLLVTDVFVLLTQVLLWVVVGIFAWYVLLRLLPRVFLGGLVLLLLLGVAVFTFFRGSPDTGLIGDIWRIISVPFTPLGLLLILLLIALADLIRGRVLSGTGIILLRVAIPILLILSLPAVSYFLAQRAEAEAIQDIRLVPEAELGAAQRVIIVLAQDTTRLQLRPRQLDAPAPTGATPESPPFIPPPDPISETSYLLISNQPIQLTERGNRLIYAAQLAQQQGGLVVVSAGSRPGRDRREGESPESVSEAQDAATFLRSRGVTNLLEDPRSETVHDSAVNVRELLARNNIDYNGQVTLVTSAIEMPRAVSTFRQEFAAQQEGTFSVLPRPTDFYTVPSREALRNRVQGRDLIERNFRLADILPNVDALSLSSKVINEYITSIYYFLRGWIRPVRAI</sequence>
<feature type="transmembrane region" description="Helical" evidence="2">
    <location>
        <begin position="6"/>
        <end position="29"/>
    </location>
</feature>
<feature type="region of interest" description="Disordered" evidence="1">
    <location>
        <begin position="231"/>
        <end position="253"/>
    </location>
</feature>
<keyword evidence="2" id="KW-0472">Membrane</keyword>
<dbReference type="InterPro" id="IPR051599">
    <property type="entry name" value="Cell_Envelope_Assoc"/>
</dbReference>
<dbReference type="PANTHER" id="PTHR30336">
    <property type="entry name" value="INNER MEMBRANE PROTEIN, PROBABLE PERMEASE"/>
    <property type="match status" value="1"/>
</dbReference>
<dbReference type="Gene3D" id="3.40.50.620">
    <property type="entry name" value="HUPs"/>
    <property type="match status" value="1"/>
</dbReference>
<evidence type="ECO:0000259" key="3">
    <source>
        <dbReference type="Pfam" id="PF02698"/>
    </source>
</evidence>
<dbReference type="GO" id="GO:0043164">
    <property type="term" value="P:Gram-negative-bacterium-type cell wall biogenesis"/>
    <property type="evidence" value="ECO:0007669"/>
    <property type="project" value="TreeGrafter"/>
</dbReference>
<protein>
    <recommendedName>
        <fullName evidence="3">DUF218 domain-containing protein</fullName>
    </recommendedName>
</protein>
<proteinExistence type="predicted"/>
<evidence type="ECO:0000313" key="5">
    <source>
        <dbReference type="Proteomes" id="UP000646053"/>
    </source>
</evidence>
<gene>
    <name evidence="4" type="ORF">GS601_10480</name>
</gene>
<dbReference type="EMBL" id="WVIE01000010">
    <property type="protein sequence ID" value="NDJ17710.1"/>
    <property type="molecule type" value="Genomic_DNA"/>
</dbReference>
<dbReference type="RefSeq" id="WP_162423229.1">
    <property type="nucleotide sequence ID" value="NZ_WVIE01000010.1"/>
</dbReference>
<feature type="region of interest" description="Disordered" evidence="1">
    <location>
        <begin position="166"/>
        <end position="188"/>
    </location>
</feature>
<feature type="transmembrane region" description="Helical" evidence="2">
    <location>
        <begin position="104"/>
        <end position="126"/>
    </location>
</feature>
<keyword evidence="2" id="KW-0812">Transmembrane</keyword>
<feature type="domain" description="DUF218" evidence="3">
    <location>
        <begin position="209"/>
        <end position="380"/>
    </location>
</feature>
<dbReference type="PANTHER" id="PTHR30336:SF4">
    <property type="entry name" value="ENVELOPE BIOGENESIS FACTOR ELYC"/>
    <property type="match status" value="1"/>
</dbReference>
<feature type="transmembrane region" description="Helical" evidence="2">
    <location>
        <begin position="67"/>
        <end position="92"/>
    </location>
</feature>
<keyword evidence="5" id="KW-1185">Reference proteome</keyword>
<evidence type="ECO:0000256" key="2">
    <source>
        <dbReference type="SAM" id="Phobius"/>
    </source>
</evidence>
<dbReference type="CDD" id="cd06259">
    <property type="entry name" value="YdcF-like"/>
    <property type="match status" value="1"/>
</dbReference>
<dbReference type="Pfam" id="PF02698">
    <property type="entry name" value="DUF218"/>
    <property type="match status" value="1"/>
</dbReference>
<comment type="caution">
    <text evidence="4">The sequence shown here is derived from an EMBL/GenBank/DDBJ whole genome shotgun (WGS) entry which is preliminary data.</text>
</comment>
<dbReference type="InterPro" id="IPR003848">
    <property type="entry name" value="DUF218"/>
</dbReference>
<evidence type="ECO:0000313" key="4">
    <source>
        <dbReference type="EMBL" id="NDJ17710.1"/>
    </source>
</evidence>
<accession>A0A8J7Z1V7</accession>
<name>A0A8J7Z1V7_9CYAN</name>